<proteinExistence type="predicted"/>
<keyword evidence="2" id="KW-0732">Signal</keyword>
<dbReference type="HOGENOM" id="CLU_232530_0_0_1"/>
<dbReference type="EMBL" id="KB203946">
    <property type="protein sequence ID" value="ESO82307.1"/>
    <property type="molecule type" value="Genomic_DNA"/>
</dbReference>
<feature type="region of interest" description="Disordered" evidence="1">
    <location>
        <begin position="248"/>
        <end position="281"/>
    </location>
</feature>
<protein>
    <submittedName>
        <fullName evidence="3">Uncharacterized protein</fullName>
    </submittedName>
</protein>
<feature type="region of interest" description="Disordered" evidence="1">
    <location>
        <begin position="1553"/>
        <end position="1572"/>
    </location>
</feature>
<sequence length="2090" mass="228255">MRLTSCLFLSVLMDIIGKLDGAAITSANGNTGLMAQEFNQEMAELHGAGAPRQLGVNGMGQHNEFEWRNTQAVGTKGINGQQFFGENENEGIANGNGVNGMAEQEFGEFEGPRAFQQVSTGNANNGNWNQKDYAWGEYGWEEPNRWKRQVDFEGEGRNDGWEGTRMLNADNGLEQWNENVLGDYGNEKKKRATKMKDVNQWVMRGISHVNFADIDWAGQIARAIAKWNRMQVLANTKSKARANNADELAGWQQGTATTDLPIGDPGTLIPTTGAPSDLPPVQQGVAVGTQTSDVPIGDTGTLIPTDGGTDLPPTTATGNVMGVTDNGIIDVPVTTWSPRQIAAAADYTWGDYRPGEQPVQEPNDGIDYMVDNGQDPEFPPFAAVMKSQGGDWQIDNGVAGEQGAANEWATNDGNRAKNYDNNNADYGQGGNNRNKRAPPRVKSVNEWILQDIRKVNFADDDWLGQIAMAIAVWKQRHAADKVKAFAVDYGNPTTDTTVDMNTPGDIPLLVPVPVDLNADIPAVAAATTITNVPSSMNINAPTFEGPTTPVNVPATINAFVDDPTLGAVNVPSSVNGNTPIIVLPAVPDTTLSYANAAEDFTTVPTRNIVAAYPSFSATAMEFTNEVTGEKGSMTQNFLEPARLINTYTAVTDPNPEQTTGQDYVVTDGVTMDLNQINFDAPVNPEPWMADANKGDYGWGDYAWTENRAVKVDQWGNENNAQNNADYNYGDYTGQSQLNGADYITNGQTITPDYTGVNYATVDYTNAGKQVQPVTDGNVPAGQWKGDFNWKDYGWAGNTNDRKRREVENEGWWDKRQLKGMTNGFDYQLKSGKTKRAATINDLNKWIMSDIDKVNFGDDDWLGQIAMAIVTWRERAMAESGGQIVTNGDTPNPIDNADNGAQNVLPIDTTTPNPGWNGTTNPAVDTIPDLQFGTEASRALNAPNDANNVVDEADTQKIKAPRGLRGPWNADYVPGDYSWGKPPLVSPQNIYNGDYNWLDYALGNLLDTGNQGDYNWGAVDYIGQQPTVPEIQANPEGNGADVGFETNPKMMDGTNLFNVDYGNTDYGFDGQNQVVEANGQIKGDKPVADTGNVKQVVGEVNPDYQTTTGGTVRPPDYQTATGETVRQFQEPIGEMNPDYQTTTGGTVQINAGDRPNAGETNWQDNGWQPARQTGNANWLGDFNWGDYGWGGNTNDRKKREVENEGWWDVRKLTKPMNNDYSWTDYGLSIERAKRAATNMKIAKAVNEWVLRDINNVNFADDDWPGMIAQSIATWKRHFIKTGHKPLGFDRMPHGIAATTNGATPTTNNGAMAVANNGAMATAVDGATATANEGEATTINVVSTTNGVTSPEIDGNNAQIDPWTLGTTNGPLNAAVDVLTDNGPDGAVKMANDMWKDYGVTNTDYRVYVPETTTVKMANDMWKDYGVTNTDYRDYVPETTTFTWSTDTPVSNAIDDTPLVGEWNKQINYPDWNAETIPETNAIDGSPLLENWKRQINQAGETGQTIQATPEPTAAIAYPGVGDAVNPIRQLKGVSVDAPTGDSSVVENPNIIIESDGVPDLTQNSTTKQQNNGGLEDELNTIDNPGGLAVRAINAATNTQAESQILNNQSSKTTAVGDQRTATIADTDPNQSFTDAQIKRLKKIAVGNGVNVDGAPGDLNEINWFDYAGFGEYEGGVRQQNGGFFEEPAVQGLGAEAGNAEMNDYNWIDYGKTQQFIDYDGPGLQQGVERNAEGVPNEPDFNVFELNAAGFVDGQNDLQKLEGGNEPWQPSGTVWADYGGNRMKREVDQVKTSGRTKMTPAMSRNQRIVLVENLLKSALMGHSEDTNRNHHHMTTTHQTTNRKTLKTIGDIGARKKWLSRRLAAYNVLEGLPLRRYIVPSEIENWWTRKQINGGGREYGRNKRGVFGHKDVGHDVNNVDRRISMPDAHFRQHEFSSSLLGGKKAFKTQFTDGFDGHRGNIKDQGLNNGVIFSKFHTNDIKRSTNEPINPTFVTLGSLVDEESPVINNDVNFRASAPATMNPKPEVKERVAKAFVKSNENVQITHNVDLPKYFPRQYRDKTLGNLLDVLKIGDAGRGYIESVQNNGDRSIKNV</sequence>
<feature type="signal peptide" evidence="2">
    <location>
        <begin position="1"/>
        <end position="21"/>
    </location>
</feature>
<feature type="compositionally biased region" description="Polar residues" evidence="1">
    <location>
        <begin position="1559"/>
        <end position="1571"/>
    </location>
</feature>
<dbReference type="CTD" id="20241317"/>
<accession>V3ZE17</accession>
<evidence type="ECO:0000256" key="2">
    <source>
        <dbReference type="SAM" id="SignalP"/>
    </source>
</evidence>
<evidence type="ECO:0000256" key="1">
    <source>
        <dbReference type="SAM" id="MobiDB-lite"/>
    </source>
</evidence>
<organism evidence="3 4">
    <name type="scientific">Lottia gigantea</name>
    <name type="common">Giant owl limpet</name>
    <dbReference type="NCBI Taxonomy" id="225164"/>
    <lineage>
        <taxon>Eukaryota</taxon>
        <taxon>Metazoa</taxon>
        <taxon>Spiralia</taxon>
        <taxon>Lophotrochozoa</taxon>
        <taxon>Mollusca</taxon>
        <taxon>Gastropoda</taxon>
        <taxon>Patellogastropoda</taxon>
        <taxon>Lottioidea</taxon>
        <taxon>Lottiidae</taxon>
        <taxon>Lottia</taxon>
    </lineage>
</organism>
<feature type="compositionally biased region" description="Polar residues" evidence="1">
    <location>
        <begin position="409"/>
        <end position="425"/>
    </location>
</feature>
<gene>
    <name evidence="3" type="ORF">LOTGIDRAFT_170087</name>
</gene>
<evidence type="ECO:0000313" key="4">
    <source>
        <dbReference type="Proteomes" id="UP000030746"/>
    </source>
</evidence>
<dbReference type="RefSeq" id="XP_009066972.1">
    <property type="nucleotide sequence ID" value="XM_009068724.1"/>
</dbReference>
<evidence type="ECO:0000313" key="3">
    <source>
        <dbReference type="EMBL" id="ESO82307.1"/>
    </source>
</evidence>
<feature type="region of interest" description="Disordered" evidence="1">
    <location>
        <begin position="409"/>
        <end position="439"/>
    </location>
</feature>
<reference evidence="3 4" key="1">
    <citation type="journal article" date="2013" name="Nature">
        <title>Insights into bilaterian evolution from three spiralian genomes.</title>
        <authorList>
            <person name="Simakov O."/>
            <person name="Marletaz F."/>
            <person name="Cho S.J."/>
            <person name="Edsinger-Gonzales E."/>
            <person name="Havlak P."/>
            <person name="Hellsten U."/>
            <person name="Kuo D.H."/>
            <person name="Larsson T."/>
            <person name="Lv J."/>
            <person name="Arendt D."/>
            <person name="Savage R."/>
            <person name="Osoegawa K."/>
            <person name="de Jong P."/>
            <person name="Grimwood J."/>
            <person name="Chapman J.A."/>
            <person name="Shapiro H."/>
            <person name="Aerts A."/>
            <person name="Otillar R.P."/>
            <person name="Terry A.Y."/>
            <person name="Boore J.L."/>
            <person name="Grigoriev I.V."/>
            <person name="Lindberg D.R."/>
            <person name="Seaver E.C."/>
            <person name="Weisblat D.A."/>
            <person name="Putnam N.H."/>
            <person name="Rokhsar D.S."/>
        </authorList>
    </citation>
    <scope>NUCLEOTIDE SEQUENCE [LARGE SCALE GENOMIC DNA]</scope>
</reference>
<dbReference type="GeneID" id="20241317"/>
<dbReference type="KEGG" id="lgi:LOTGIDRAFT_170087"/>
<name>V3ZE17_LOTGI</name>
<feature type="chain" id="PRO_5004715804" evidence="2">
    <location>
        <begin position="22"/>
        <end position="2090"/>
    </location>
</feature>
<keyword evidence="4" id="KW-1185">Reference proteome</keyword>
<dbReference type="Proteomes" id="UP000030746">
    <property type="component" value="Unassembled WGS sequence"/>
</dbReference>